<sequence length="290" mass="32987">MKTLADYLTEDEEDVVDMNTRCNFDFKRIKNDLNFCRLHRHDDEDDRNQIVPHQYCHRCDWMFDELTLAASKMADHMSLSVEQLVRLHFTSGLSRLLWCLFQCFADDQEQLLNKGLKLIQFAVMNAIALRKILKKYDKVHECANGMNFKSKLQAKHLDILQSPWLIELVAFCINLNDSDSSLTSDELFGPLSIDLNLTSEGSVLTLVLLGSEKLDCSLICPICLDLVFQPYALSCGHIFCKSCACLAARVLIIEGLKYASSDSKCPVCRESGVYDKPVCMSELGLLLQQR</sequence>
<dbReference type="PROSITE" id="PS51382">
    <property type="entry name" value="SPX"/>
    <property type="match status" value="1"/>
</dbReference>
<keyword evidence="5" id="KW-0479">Metal-binding</keyword>
<reference evidence="13" key="2">
    <citation type="submission" date="2017-02" db="EMBL/GenBank/DDBJ databases">
        <title>Sunflower complete genome.</title>
        <authorList>
            <person name="Langlade N."/>
            <person name="Munos S."/>
        </authorList>
    </citation>
    <scope>NUCLEOTIDE SEQUENCE [LARGE SCALE GENOMIC DNA]</scope>
    <source>
        <tissue evidence="13">Leaves</tissue>
    </source>
</reference>
<dbReference type="GO" id="GO:0004842">
    <property type="term" value="F:ubiquitin-protein transferase activity"/>
    <property type="evidence" value="ECO:0000318"/>
    <property type="project" value="GO_Central"/>
</dbReference>
<dbReference type="InParanoid" id="A0A251VIH9"/>
<keyword evidence="6 9" id="KW-0863">Zinc-finger</keyword>
<organism evidence="13 14">
    <name type="scientific">Helianthus annuus</name>
    <name type="common">Common sunflower</name>
    <dbReference type="NCBI Taxonomy" id="4232"/>
    <lineage>
        <taxon>Eukaryota</taxon>
        <taxon>Viridiplantae</taxon>
        <taxon>Streptophyta</taxon>
        <taxon>Embryophyta</taxon>
        <taxon>Tracheophyta</taxon>
        <taxon>Spermatophyta</taxon>
        <taxon>Magnoliopsida</taxon>
        <taxon>eudicotyledons</taxon>
        <taxon>Gunneridae</taxon>
        <taxon>Pentapetalae</taxon>
        <taxon>asterids</taxon>
        <taxon>campanulids</taxon>
        <taxon>Asterales</taxon>
        <taxon>Asteraceae</taxon>
        <taxon>Asteroideae</taxon>
        <taxon>Heliantheae alliance</taxon>
        <taxon>Heliantheae</taxon>
        <taxon>Helianthus</taxon>
    </lineage>
</organism>
<evidence type="ECO:0000313" key="14">
    <source>
        <dbReference type="Proteomes" id="UP000215914"/>
    </source>
</evidence>
<keyword evidence="7" id="KW-0833">Ubl conjugation pathway</keyword>
<dbReference type="InterPro" id="IPR004331">
    <property type="entry name" value="SPX_dom"/>
</dbReference>
<feature type="domain" description="SPX" evidence="11">
    <location>
        <begin position="1"/>
        <end position="150"/>
    </location>
</feature>
<evidence type="ECO:0000256" key="3">
    <source>
        <dbReference type="ARBA" id="ARBA00012483"/>
    </source>
</evidence>
<evidence type="ECO:0000259" key="11">
    <source>
        <dbReference type="PROSITE" id="PS51382"/>
    </source>
</evidence>
<dbReference type="GO" id="GO:0061630">
    <property type="term" value="F:ubiquitin protein ligase activity"/>
    <property type="evidence" value="ECO:0007669"/>
    <property type="project" value="UniProtKB-EC"/>
</dbReference>
<dbReference type="GO" id="GO:0016567">
    <property type="term" value="P:protein ubiquitination"/>
    <property type="evidence" value="ECO:0007669"/>
    <property type="project" value="UniProtKB-UniPathway"/>
</dbReference>
<dbReference type="Gramene" id="mRNA:HanXRQr2_Chr02g0078301">
    <property type="protein sequence ID" value="mRNA:HanXRQr2_Chr02g0078301"/>
    <property type="gene ID" value="HanXRQr2_Chr02g0078301"/>
</dbReference>
<dbReference type="InterPro" id="IPR027370">
    <property type="entry name" value="Znf-RING_euk"/>
</dbReference>
<dbReference type="InterPro" id="IPR033326">
    <property type="entry name" value="BAH1"/>
</dbReference>
<evidence type="ECO:0000256" key="8">
    <source>
        <dbReference type="ARBA" id="ARBA00022833"/>
    </source>
</evidence>
<reference evidence="12" key="3">
    <citation type="submission" date="2020-06" db="EMBL/GenBank/DDBJ databases">
        <title>Helianthus annuus Genome sequencing and assembly Release 2.</title>
        <authorList>
            <person name="Gouzy J."/>
            <person name="Langlade N."/>
            <person name="Munos S."/>
        </authorList>
    </citation>
    <scope>NUCLEOTIDE SEQUENCE</scope>
    <source>
        <tissue evidence="12">Leaves</tissue>
    </source>
</reference>
<evidence type="ECO:0000256" key="7">
    <source>
        <dbReference type="ARBA" id="ARBA00022786"/>
    </source>
</evidence>
<dbReference type="InterPro" id="IPR001841">
    <property type="entry name" value="Znf_RING"/>
</dbReference>
<proteinExistence type="predicted"/>
<protein>
    <recommendedName>
        <fullName evidence="3">RING-type E3 ubiquitin transferase</fullName>
        <ecNumber evidence="3">2.3.2.27</ecNumber>
    </recommendedName>
</protein>
<evidence type="ECO:0000256" key="1">
    <source>
        <dbReference type="ARBA" id="ARBA00000900"/>
    </source>
</evidence>
<keyword evidence="8" id="KW-0862">Zinc</keyword>
<evidence type="ECO:0000313" key="13">
    <source>
        <dbReference type="EMBL" id="OTG35069.1"/>
    </source>
</evidence>
<feature type="domain" description="RING-type" evidence="10">
    <location>
        <begin position="220"/>
        <end position="269"/>
    </location>
</feature>
<dbReference type="InterPro" id="IPR017907">
    <property type="entry name" value="Znf_RING_CS"/>
</dbReference>
<comment type="catalytic activity">
    <reaction evidence="1">
        <text>S-ubiquitinyl-[E2 ubiquitin-conjugating enzyme]-L-cysteine + [acceptor protein]-L-lysine = [E2 ubiquitin-conjugating enzyme]-L-cysteine + N(6)-ubiquitinyl-[acceptor protein]-L-lysine.</text>
        <dbReference type="EC" id="2.3.2.27"/>
    </reaction>
</comment>
<evidence type="ECO:0000313" key="12">
    <source>
        <dbReference type="EMBL" id="KAF5819501.1"/>
    </source>
</evidence>
<dbReference type="Proteomes" id="UP000215914">
    <property type="component" value="Chromosome 2"/>
</dbReference>
<gene>
    <name evidence="13" type="ORF">HannXRQ_Chr02g0052801</name>
    <name evidence="12" type="ORF">HanXRQr2_Chr02g0078301</name>
</gene>
<keyword evidence="14" id="KW-1185">Reference proteome</keyword>
<dbReference type="InterPro" id="IPR013083">
    <property type="entry name" value="Znf_RING/FYVE/PHD"/>
</dbReference>
<evidence type="ECO:0000256" key="4">
    <source>
        <dbReference type="ARBA" id="ARBA00022679"/>
    </source>
</evidence>
<dbReference type="PROSITE" id="PS50089">
    <property type="entry name" value="ZF_RING_2"/>
    <property type="match status" value="1"/>
</dbReference>
<evidence type="ECO:0000256" key="5">
    <source>
        <dbReference type="ARBA" id="ARBA00022723"/>
    </source>
</evidence>
<dbReference type="Gene3D" id="3.30.40.10">
    <property type="entry name" value="Zinc/RING finger domain, C3HC4 (zinc finger)"/>
    <property type="match status" value="1"/>
</dbReference>
<dbReference type="SUPFAM" id="SSF57850">
    <property type="entry name" value="RING/U-box"/>
    <property type="match status" value="1"/>
</dbReference>
<dbReference type="PANTHER" id="PTHR46764">
    <property type="entry name" value="E3 UBIQUITIN-PROTEIN LIGASE BAH1"/>
    <property type="match status" value="1"/>
</dbReference>
<accession>A0A251VIH9</accession>
<dbReference type="SMART" id="SM00184">
    <property type="entry name" value="RING"/>
    <property type="match status" value="1"/>
</dbReference>
<evidence type="ECO:0000256" key="6">
    <source>
        <dbReference type="ARBA" id="ARBA00022771"/>
    </source>
</evidence>
<dbReference type="PROSITE" id="PS00518">
    <property type="entry name" value="ZF_RING_1"/>
    <property type="match status" value="1"/>
</dbReference>
<dbReference type="GO" id="GO:0008270">
    <property type="term" value="F:zinc ion binding"/>
    <property type="evidence" value="ECO:0007669"/>
    <property type="project" value="UniProtKB-KW"/>
</dbReference>
<dbReference type="UniPathway" id="UPA00143"/>
<name>A0A251VIH9_HELAN</name>
<evidence type="ECO:0000259" key="10">
    <source>
        <dbReference type="PROSITE" id="PS50089"/>
    </source>
</evidence>
<dbReference type="EMBL" id="CM007891">
    <property type="protein sequence ID" value="OTG35069.1"/>
    <property type="molecule type" value="Genomic_DNA"/>
</dbReference>
<keyword evidence="4" id="KW-0808">Transferase</keyword>
<evidence type="ECO:0000256" key="2">
    <source>
        <dbReference type="ARBA" id="ARBA00004906"/>
    </source>
</evidence>
<dbReference type="EC" id="2.3.2.27" evidence="3"/>
<comment type="pathway">
    <text evidence="2">Protein modification; protein ubiquitination.</text>
</comment>
<reference evidence="12 14" key="1">
    <citation type="journal article" date="2017" name="Nature">
        <title>The sunflower genome provides insights into oil metabolism, flowering and Asterid evolution.</title>
        <authorList>
            <person name="Badouin H."/>
            <person name="Gouzy J."/>
            <person name="Grassa C.J."/>
            <person name="Murat F."/>
            <person name="Staton S.E."/>
            <person name="Cottret L."/>
            <person name="Lelandais-Briere C."/>
            <person name="Owens G.L."/>
            <person name="Carrere S."/>
            <person name="Mayjonade B."/>
            <person name="Legrand L."/>
            <person name="Gill N."/>
            <person name="Kane N.C."/>
            <person name="Bowers J.E."/>
            <person name="Hubner S."/>
            <person name="Bellec A."/>
            <person name="Berard A."/>
            <person name="Berges H."/>
            <person name="Blanchet N."/>
            <person name="Boniface M.C."/>
            <person name="Brunel D."/>
            <person name="Catrice O."/>
            <person name="Chaidir N."/>
            <person name="Claudel C."/>
            <person name="Donnadieu C."/>
            <person name="Faraut T."/>
            <person name="Fievet G."/>
            <person name="Helmstetter N."/>
            <person name="King M."/>
            <person name="Knapp S.J."/>
            <person name="Lai Z."/>
            <person name="Le Paslier M.C."/>
            <person name="Lippi Y."/>
            <person name="Lorenzon L."/>
            <person name="Mandel J.R."/>
            <person name="Marage G."/>
            <person name="Marchand G."/>
            <person name="Marquand E."/>
            <person name="Bret-Mestries E."/>
            <person name="Morien E."/>
            <person name="Nambeesan S."/>
            <person name="Nguyen T."/>
            <person name="Pegot-Espagnet P."/>
            <person name="Pouilly N."/>
            <person name="Raftis F."/>
            <person name="Sallet E."/>
            <person name="Schiex T."/>
            <person name="Thomas J."/>
            <person name="Vandecasteele C."/>
            <person name="Vares D."/>
            <person name="Vear F."/>
            <person name="Vautrin S."/>
            <person name="Crespi M."/>
            <person name="Mangin B."/>
            <person name="Burke J.M."/>
            <person name="Salse J."/>
            <person name="Munos S."/>
            <person name="Vincourt P."/>
            <person name="Rieseberg L.H."/>
            <person name="Langlade N.B."/>
        </authorList>
    </citation>
    <scope>NUCLEOTIDE SEQUENCE [LARGE SCALE GENOMIC DNA]</scope>
    <source>
        <strain evidence="14">cv. SF193</strain>
        <tissue evidence="12">Leaves</tissue>
    </source>
</reference>
<dbReference type="PANTHER" id="PTHR46764:SF5">
    <property type="entry name" value="RING-TYPE E3 UBIQUITIN TRANSFERASE"/>
    <property type="match status" value="1"/>
</dbReference>
<dbReference type="EMBL" id="MNCJ02000317">
    <property type="protein sequence ID" value="KAF5819501.1"/>
    <property type="molecule type" value="Genomic_DNA"/>
</dbReference>
<dbReference type="Pfam" id="PF13445">
    <property type="entry name" value="zf-RING_UBOX"/>
    <property type="match status" value="1"/>
</dbReference>
<dbReference type="STRING" id="4232.A0A251VIH9"/>
<evidence type="ECO:0000256" key="9">
    <source>
        <dbReference type="PROSITE-ProRule" id="PRU00175"/>
    </source>
</evidence>
<dbReference type="AlphaFoldDB" id="A0A251VIH9"/>